<evidence type="ECO:0000256" key="2">
    <source>
        <dbReference type="RuleBase" id="RU004273"/>
    </source>
</evidence>
<dbReference type="SUPFAM" id="SSF56300">
    <property type="entry name" value="Metallo-dependent phosphatases"/>
    <property type="match status" value="1"/>
</dbReference>
<dbReference type="PROSITE" id="PS00125">
    <property type="entry name" value="SER_THR_PHOSPHATASE"/>
    <property type="match status" value="1"/>
</dbReference>
<dbReference type="InterPro" id="IPR011992">
    <property type="entry name" value="EF-hand-dom_pair"/>
</dbReference>
<proteinExistence type="inferred from homology"/>
<dbReference type="SUPFAM" id="SSF47473">
    <property type="entry name" value="EF-hand"/>
    <property type="match status" value="1"/>
</dbReference>
<comment type="catalytic activity">
    <reaction evidence="2">
        <text>O-phospho-L-threonyl-[protein] + H2O = L-threonyl-[protein] + phosphate</text>
        <dbReference type="Rhea" id="RHEA:47004"/>
        <dbReference type="Rhea" id="RHEA-COMP:11060"/>
        <dbReference type="Rhea" id="RHEA-COMP:11605"/>
        <dbReference type="ChEBI" id="CHEBI:15377"/>
        <dbReference type="ChEBI" id="CHEBI:30013"/>
        <dbReference type="ChEBI" id="CHEBI:43474"/>
        <dbReference type="ChEBI" id="CHEBI:61977"/>
        <dbReference type="EC" id="3.1.3.16"/>
    </reaction>
</comment>
<name>A0ABP0GQY5_CLALP</name>
<dbReference type="PANTHER" id="PTHR11668:SF496">
    <property type="entry name" value="SERINE_THREONINE-PROTEIN PHOSPHATASE"/>
    <property type="match status" value="1"/>
</dbReference>
<evidence type="ECO:0000256" key="3">
    <source>
        <dbReference type="SAM" id="MobiDB-lite"/>
    </source>
</evidence>
<dbReference type="Pfam" id="PF00149">
    <property type="entry name" value="Metallophos"/>
    <property type="match status" value="1"/>
</dbReference>
<dbReference type="CDD" id="cd00144">
    <property type="entry name" value="MPP_PPP_family"/>
    <property type="match status" value="1"/>
</dbReference>
<comment type="caution">
    <text evidence="5">The sequence shown here is derived from an EMBL/GenBank/DDBJ whole genome shotgun (WGS) entry which is preliminary data.</text>
</comment>
<dbReference type="Proteomes" id="UP001642483">
    <property type="component" value="Unassembled WGS sequence"/>
</dbReference>
<dbReference type="EMBL" id="CAWYQH010000141">
    <property type="protein sequence ID" value="CAK8694147.1"/>
    <property type="molecule type" value="Genomic_DNA"/>
</dbReference>
<accession>A0ABP0GQY5</accession>
<evidence type="ECO:0000259" key="4">
    <source>
        <dbReference type="PROSITE" id="PS50222"/>
    </source>
</evidence>
<gene>
    <name evidence="5" type="ORF">CVLEPA_LOCUS27411</name>
</gene>
<dbReference type="InterPro" id="IPR002048">
    <property type="entry name" value="EF_hand_dom"/>
</dbReference>
<dbReference type="Gene3D" id="3.60.21.10">
    <property type="match status" value="1"/>
</dbReference>
<feature type="region of interest" description="Disordered" evidence="3">
    <location>
        <begin position="425"/>
        <end position="450"/>
    </location>
</feature>
<keyword evidence="6" id="KW-1185">Reference proteome</keyword>
<reference evidence="5 6" key="1">
    <citation type="submission" date="2024-02" db="EMBL/GenBank/DDBJ databases">
        <authorList>
            <person name="Daric V."/>
            <person name="Darras S."/>
        </authorList>
    </citation>
    <scope>NUCLEOTIDE SEQUENCE [LARGE SCALE GENOMIC DNA]</scope>
</reference>
<evidence type="ECO:0000313" key="5">
    <source>
        <dbReference type="EMBL" id="CAK8694147.1"/>
    </source>
</evidence>
<dbReference type="InterPro" id="IPR029052">
    <property type="entry name" value="Metallo-depent_PP-like"/>
</dbReference>
<dbReference type="Gene3D" id="1.10.238.10">
    <property type="entry name" value="EF-hand"/>
    <property type="match status" value="1"/>
</dbReference>
<dbReference type="PROSITE" id="PS50222">
    <property type="entry name" value="EF_HAND_2"/>
    <property type="match status" value="1"/>
</dbReference>
<evidence type="ECO:0000256" key="1">
    <source>
        <dbReference type="ARBA" id="ARBA00008294"/>
    </source>
</evidence>
<dbReference type="InterPro" id="IPR050341">
    <property type="entry name" value="PP1_catalytic_subunit"/>
</dbReference>
<evidence type="ECO:0000313" key="6">
    <source>
        <dbReference type="Proteomes" id="UP001642483"/>
    </source>
</evidence>
<feature type="region of interest" description="Disordered" evidence="3">
    <location>
        <begin position="202"/>
        <end position="221"/>
    </location>
</feature>
<dbReference type="InterPro" id="IPR004843">
    <property type="entry name" value="Calcineurin-like_PHP"/>
</dbReference>
<feature type="compositionally biased region" description="Polar residues" evidence="3">
    <location>
        <begin position="211"/>
        <end position="221"/>
    </location>
</feature>
<dbReference type="EC" id="3.1.3.16" evidence="2"/>
<organism evidence="5 6">
    <name type="scientific">Clavelina lepadiformis</name>
    <name type="common">Light-bulb sea squirt</name>
    <name type="synonym">Ascidia lepadiformis</name>
    <dbReference type="NCBI Taxonomy" id="159417"/>
    <lineage>
        <taxon>Eukaryota</taxon>
        <taxon>Metazoa</taxon>
        <taxon>Chordata</taxon>
        <taxon>Tunicata</taxon>
        <taxon>Ascidiacea</taxon>
        <taxon>Aplousobranchia</taxon>
        <taxon>Clavelinidae</taxon>
        <taxon>Clavelina</taxon>
    </lineage>
</organism>
<dbReference type="PRINTS" id="PR00114">
    <property type="entry name" value="STPHPHTASE"/>
</dbReference>
<dbReference type="PANTHER" id="PTHR11668">
    <property type="entry name" value="SERINE/THREONINE PROTEIN PHOSPHATASE"/>
    <property type="match status" value="1"/>
</dbReference>
<feature type="domain" description="EF-hand" evidence="4">
    <location>
        <begin position="327"/>
        <end position="362"/>
    </location>
</feature>
<protein>
    <recommendedName>
        <fullName evidence="2">Serine/threonine-protein phosphatase</fullName>
        <ecNumber evidence="2">3.1.3.16</ecNumber>
    </recommendedName>
</protein>
<keyword evidence="2" id="KW-0378">Hydrolase</keyword>
<feature type="compositionally biased region" description="Polar residues" evidence="3">
    <location>
        <begin position="429"/>
        <end position="444"/>
    </location>
</feature>
<dbReference type="InterPro" id="IPR006186">
    <property type="entry name" value="Ser/Thr-sp_prot-phosphatase"/>
</dbReference>
<dbReference type="SMART" id="SM00156">
    <property type="entry name" value="PP2Ac"/>
    <property type="match status" value="1"/>
</dbReference>
<comment type="similarity">
    <text evidence="1 2">Belongs to the PPP phosphatase family.</text>
</comment>
<sequence>MHVALFVWREKDSSCLLTSSNSGCYWLPYREVNTKETVLLAANTLLESIGESASVLSGILDITRFPAVSKSADTNGRVKICSNATCDCCTENLLVTYSVSSFCTQNNNNDPGKMDESDENGTEKINTQENKWFSKELLHEIICGQNISSETLLGPEPLTLLLKVLTKNQPVSPIHFLQDMNNVTRGVLKDIPDILLTDADQMNGREGEGETNATSISPVQTHQEKLSSKLSTAVQDSVLKMASFDESEITYLRQIFFSASFPSCFLNKRRFCSNLCELVIREADHQRQEDYFRSFCMLDDRQMCICFREFLLGMCLLQPQIQHGGKMAEHRCRGIFRFYDRTCDGKLKFDDFLRLLGDIKKIKGENLTGKELIQEAKKSAKLFGDHPEPELTLASFLETVGQLKFRGTSGLYRMLEKTWVKHSKRARNISGNTSRSPSPESGNLTKRRRNLESLTDDTLPIEFNSTLLENLSSSLPSSSGDESASLSKCEPYTLALHSVKVRRTGVTVEAKSLWELGANEGPSEKFPSPLDLTPDRVKFSRTASVQAFNKRSHANEMLNGLRYFERPLRDDQVPGGKPPFSWGKVDMAALAKCLLAVCQEVKLILSKEDRLLQLQPPTYILGDIHGNYHDLVCFEKALWRVGPLLTPCRFLFLGDYVDRGKDGVEVIAYLLAQKVLCPNKIFLVRGNHELRDIQIAFSFQTECMKKFGESVGSKIWEEVNTCFDLLPVAAVVDNKIFTTHGGVPDENLYKGLSLCDAINAIPTPLRDPETESPLAWELMWNDPVKLEDYALEVAKTFSKYNGFIPNHRRHTASMFTSEALERFLKENGFSHVIRAHEVQQIGFKVHQNGKLLTVFSSSQYCGCSNEAACVLVDERKLRTIRLDTT</sequence>